<name>A0A7S4RTV5_9DINO</name>
<dbReference type="SUPFAM" id="SSF56112">
    <property type="entry name" value="Protein kinase-like (PK-like)"/>
    <property type="match status" value="1"/>
</dbReference>
<gene>
    <name evidence="2" type="ORF">AMON00008_LOCUS40425</name>
</gene>
<proteinExistence type="predicted"/>
<feature type="domain" description="Aminoglycoside phosphotransferase" evidence="1">
    <location>
        <begin position="79"/>
        <end position="292"/>
    </location>
</feature>
<dbReference type="Pfam" id="PF01636">
    <property type="entry name" value="APH"/>
    <property type="match status" value="1"/>
</dbReference>
<sequence length="397" mass="44286">MAPMPFDLEAFVREAVPDCTSVAIRKEEVMGYSGARVAELSLQTSSGPRSLFLKVIAPGPLPEGATEAERLKRQGSLKSYANECTFLTDPRFIQKLQSRGVRTPEILKVEVEAEASFVTLQECMTQDCVLLPVHPAARTPEVLHWLARFHGSFHGAVPSEHGLWEVGSHVHLDKRPPGELDKLPANVTNFCEAFAGEYAFFARPELRQVGARLQAVTRGVADHLRPGEHNKSHVTLVHGDFKGANYFLKREGGGVAGFDWQWTGPGIGATDLIYLFATGVEDSVVDDYLASLRTYHQSLEIPSEAYPFEALLSDFKVATLDYARWAFCYRLAGDTPEKYRQRAEKVDMNMGYFRRHPPRMQWLLQRVEEYLPEAESSRLFFRGGVGQAPVDSEPGAS</sequence>
<accession>A0A7S4RTV5</accession>
<dbReference type="AlphaFoldDB" id="A0A7S4RTV5"/>
<dbReference type="Gene3D" id="3.90.1200.10">
    <property type="match status" value="1"/>
</dbReference>
<protein>
    <recommendedName>
        <fullName evidence="1">Aminoglycoside phosphotransferase domain-containing protein</fullName>
    </recommendedName>
</protein>
<dbReference type="InterPro" id="IPR002575">
    <property type="entry name" value="Aminoglycoside_PTrfase"/>
</dbReference>
<dbReference type="EMBL" id="HBNR01057467">
    <property type="protein sequence ID" value="CAE4624885.1"/>
    <property type="molecule type" value="Transcribed_RNA"/>
</dbReference>
<dbReference type="InterPro" id="IPR011009">
    <property type="entry name" value="Kinase-like_dom_sf"/>
</dbReference>
<evidence type="ECO:0000313" key="2">
    <source>
        <dbReference type="EMBL" id="CAE4624885.1"/>
    </source>
</evidence>
<organism evidence="2">
    <name type="scientific">Alexandrium monilatum</name>
    <dbReference type="NCBI Taxonomy" id="311494"/>
    <lineage>
        <taxon>Eukaryota</taxon>
        <taxon>Sar</taxon>
        <taxon>Alveolata</taxon>
        <taxon>Dinophyceae</taxon>
        <taxon>Gonyaulacales</taxon>
        <taxon>Pyrocystaceae</taxon>
        <taxon>Alexandrium</taxon>
    </lineage>
</organism>
<evidence type="ECO:0000259" key="1">
    <source>
        <dbReference type="Pfam" id="PF01636"/>
    </source>
</evidence>
<reference evidence="2" key="1">
    <citation type="submission" date="2021-01" db="EMBL/GenBank/DDBJ databases">
        <authorList>
            <person name="Corre E."/>
            <person name="Pelletier E."/>
            <person name="Niang G."/>
            <person name="Scheremetjew M."/>
            <person name="Finn R."/>
            <person name="Kale V."/>
            <person name="Holt S."/>
            <person name="Cochrane G."/>
            <person name="Meng A."/>
            <person name="Brown T."/>
            <person name="Cohen L."/>
        </authorList>
    </citation>
    <scope>NUCLEOTIDE SEQUENCE</scope>
    <source>
        <strain evidence="2">CCMP3105</strain>
    </source>
</reference>